<gene>
    <name evidence="4" type="ORF">JX360_15830</name>
</gene>
<dbReference type="InterPro" id="IPR035068">
    <property type="entry name" value="TldD/PmbA_N"/>
</dbReference>
<protein>
    <submittedName>
        <fullName evidence="4">TldD/PmbA family protein</fullName>
    </submittedName>
</protein>
<evidence type="ECO:0000259" key="2">
    <source>
        <dbReference type="Pfam" id="PF01523"/>
    </source>
</evidence>
<evidence type="ECO:0000259" key="3">
    <source>
        <dbReference type="Pfam" id="PF19289"/>
    </source>
</evidence>
<name>A0ABT0CEZ4_THEVL</name>
<dbReference type="InterPro" id="IPR047657">
    <property type="entry name" value="PmbA"/>
</dbReference>
<dbReference type="Gene3D" id="3.30.2290.10">
    <property type="entry name" value="PmbA/TldD superfamily"/>
    <property type="match status" value="1"/>
</dbReference>
<dbReference type="EMBL" id="JAFIRA010000059">
    <property type="protein sequence ID" value="MCJ2544356.1"/>
    <property type="molecule type" value="Genomic_DNA"/>
</dbReference>
<dbReference type="SUPFAM" id="SSF111283">
    <property type="entry name" value="Putative modulator of DNA gyrase, PmbA/TldD"/>
    <property type="match status" value="1"/>
</dbReference>
<dbReference type="InterPro" id="IPR045569">
    <property type="entry name" value="Metalloprtase-TldD/E_C"/>
</dbReference>
<comment type="caution">
    <text evidence="4">The sequence shown here is derived from an EMBL/GenBank/DDBJ whole genome shotgun (WGS) entry which is preliminary data.</text>
</comment>
<reference evidence="4" key="1">
    <citation type="submission" date="2021-02" db="EMBL/GenBank/DDBJ databases">
        <title>The CRISPR/cas machinery reduction and long-range gene transfer in the hot spring cyanobacterium Synechococcus.</title>
        <authorList>
            <person name="Dvorak P."/>
            <person name="Jahodarova E."/>
            <person name="Hasler P."/>
            <person name="Poulickova A."/>
        </authorList>
    </citation>
    <scope>NUCLEOTIDE SEQUENCE</scope>
    <source>
        <strain evidence="4">Rupite</strain>
    </source>
</reference>
<proteinExistence type="inferred from homology"/>
<dbReference type="InterPro" id="IPR036059">
    <property type="entry name" value="TldD/PmbA_sf"/>
</dbReference>
<organism evidence="4 5">
    <name type="scientific">Thermostichus vulcanus str. 'Rupite'</name>
    <dbReference type="NCBI Taxonomy" id="2813851"/>
    <lineage>
        <taxon>Bacteria</taxon>
        <taxon>Bacillati</taxon>
        <taxon>Cyanobacteriota</taxon>
        <taxon>Cyanophyceae</taxon>
        <taxon>Thermostichales</taxon>
        <taxon>Thermostichaceae</taxon>
        <taxon>Thermostichus</taxon>
    </lineage>
</organism>
<feature type="domain" description="Metalloprotease TldD/E C-terminal" evidence="3">
    <location>
        <begin position="237"/>
        <end position="448"/>
    </location>
</feature>
<evidence type="ECO:0000256" key="1">
    <source>
        <dbReference type="ARBA" id="ARBA00005836"/>
    </source>
</evidence>
<dbReference type="PANTHER" id="PTHR43421">
    <property type="entry name" value="METALLOPROTEASE PMBA"/>
    <property type="match status" value="1"/>
</dbReference>
<keyword evidence="5" id="KW-1185">Reference proteome</keyword>
<comment type="similarity">
    <text evidence="1">Belongs to the peptidase U62 family.</text>
</comment>
<sequence>MASALISPENLLDLCEQGVRKALAAGADQAEVFANSGRETEVTFEKNDLNLARSSSETLFGVRVFCGGRLGFATSNRPEELAETAAEAVALAKASPADPLNGLPDPQPLPSVPFPLDSGLLELDAATLTQLGSELLERVRAQDSRITIDSGSISVEEDTLAIASSTGIRANYHSVEGGGSLFGMAIDGEEVGSFAYDGDSVQKRADLIPALERAFDRFVSKCVGALGATQGESFRGTIVLPPDSVEDLLGDLIAVLGADAVRKGKSPLAQKMGSLIASPLLTVVSEGLGLPGYPIEPFDREGIPRQITPLVNEGILCNFMYNSYESRAAGIPSNGHSTGGAGSLPGVGPACLSVAAGQTPMSELYAVDRGIIVTRLSGSSNPITGDFSGVVKGGFLVKGGEKRPILETTIAGNLYDCLRNISAISKEVTIFNGSTAFPALRIEDVSVTAG</sequence>
<dbReference type="RefSeq" id="WP_244352832.1">
    <property type="nucleotide sequence ID" value="NZ_JAFIRA010000059.1"/>
</dbReference>
<dbReference type="Pfam" id="PF19289">
    <property type="entry name" value="PmbA_TldD_3rd"/>
    <property type="match status" value="1"/>
</dbReference>
<dbReference type="Proteomes" id="UP000830835">
    <property type="component" value="Unassembled WGS sequence"/>
</dbReference>
<dbReference type="PANTHER" id="PTHR43421:SF1">
    <property type="entry name" value="METALLOPROTEASE PMBA"/>
    <property type="match status" value="1"/>
</dbReference>
<dbReference type="Pfam" id="PF01523">
    <property type="entry name" value="PmbA_TldD_1st"/>
    <property type="match status" value="1"/>
</dbReference>
<dbReference type="InterPro" id="IPR002510">
    <property type="entry name" value="Metalloprtase-TldD/E_N"/>
</dbReference>
<evidence type="ECO:0000313" key="5">
    <source>
        <dbReference type="Proteomes" id="UP000830835"/>
    </source>
</evidence>
<evidence type="ECO:0000313" key="4">
    <source>
        <dbReference type="EMBL" id="MCJ2544356.1"/>
    </source>
</evidence>
<accession>A0ABT0CEZ4</accession>
<feature type="domain" description="Metalloprotease TldD/E N-terminal" evidence="2">
    <location>
        <begin position="30"/>
        <end position="92"/>
    </location>
</feature>